<name>A0ABR5IYS8_9ACTN</name>
<feature type="transmembrane region" description="Helical" evidence="1">
    <location>
        <begin position="30"/>
        <end position="50"/>
    </location>
</feature>
<feature type="transmembrane region" description="Helical" evidence="1">
    <location>
        <begin position="90"/>
        <end position="113"/>
    </location>
</feature>
<dbReference type="EMBL" id="LGUT01002902">
    <property type="protein sequence ID" value="KOG86329.1"/>
    <property type="molecule type" value="Genomic_DNA"/>
</dbReference>
<accession>A0ABR5IYS8</accession>
<feature type="transmembrane region" description="Helical" evidence="1">
    <location>
        <begin position="134"/>
        <end position="159"/>
    </location>
</feature>
<sequence length="213" mass="21433">MSALAATRSGSSHLTGAGPLTRLALRRDKIMLPVWVYALSVSVVSTALSLEKLYGTAAERADFARSMSANNSLRALYGPVLGDSVGALTAWRMMAFGAALTGVMSLLIVVRHTRDEEETGRQELLSSAAVGRRAPLTAALCTALTANILVAALIAGGLAAVGQGAAGALALGLAIGATGMVFAGVAAVAAQLTESARLARGITAAVIGAAFIV</sequence>
<keyword evidence="1" id="KW-0812">Transmembrane</keyword>
<evidence type="ECO:0000313" key="2">
    <source>
        <dbReference type="EMBL" id="KOG86329.1"/>
    </source>
</evidence>
<evidence type="ECO:0000256" key="1">
    <source>
        <dbReference type="SAM" id="Phobius"/>
    </source>
</evidence>
<organism evidence="2 3">
    <name type="scientific">Streptomyces varsoviensis</name>
    <dbReference type="NCBI Taxonomy" id="67373"/>
    <lineage>
        <taxon>Bacteria</taxon>
        <taxon>Bacillati</taxon>
        <taxon>Actinomycetota</taxon>
        <taxon>Actinomycetes</taxon>
        <taxon>Kitasatosporales</taxon>
        <taxon>Streptomycetaceae</taxon>
        <taxon>Streptomyces</taxon>
    </lineage>
</organism>
<comment type="caution">
    <text evidence="2">The sequence shown here is derived from an EMBL/GenBank/DDBJ whole genome shotgun (WGS) entry which is preliminary data.</text>
</comment>
<feature type="transmembrane region" description="Helical" evidence="1">
    <location>
        <begin position="165"/>
        <end position="190"/>
    </location>
</feature>
<keyword evidence="1" id="KW-0472">Membrane</keyword>
<gene>
    <name evidence="2" type="ORF">ADK38_31640</name>
</gene>
<keyword evidence="1" id="KW-1133">Transmembrane helix</keyword>
<reference evidence="2 3" key="1">
    <citation type="submission" date="2015-07" db="EMBL/GenBank/DDBJ databases">
        <authorList>
            <person name="Ju K.-S."/>
            <person name="Doroghazi J.R."/>
            <person name="Metcalf W.W."/>
        </authorList>
    </citation>
    <scope>NUCLEOTIDE SEQUENCE [LARGE SCALE GENOMIC DNA]</scope>
    <source>
        <strain evidence="2 3">NRRL B-3589</strain>
    </source>
</reference>
<proteinExistence type="predicted"/>
<protein>
    <submittedName>
        <fullName evidence="2">ABC transporter permease</fullName>
    </submittedName>
</protein>
<dbReference type="Proteomes" id="UP000037020">
    <property type="component" value="Unassembled WGS sequence"/>
</dbReference>
<feature type="non-terminal residue" evidence="2">
    <location>
        <position position="213"/>
    </location>
</feature>
<keyword evidence="3" id="KW-1185">Reference proteome</keyword>
<evidence type="ECO:0000313" key="3">
    <source>
        <dbReference type="Proteomes" id="UP000037020"/>
    </source>
</evidence>